<dbReference type="PRINTS" id="PR00080">
    <property type="entry name" value="SDRFAMILY"/>
</dbReference>
<dbReference type="FunFam" id="3.40.50.720:FF:000084">
    <property type="entry name" value="Short-chain dehydrogenase reductase"/>
    <property type="match status" value="1"/>
</dbReference>
<dbReference type="EMBL" id="QGLE01000005">
    <property type="protein sequence ID" value="PWR22831.1"/>
    <property type="molecule type" value="Genomic_DNA"/>
</dbReference>
<dbReference type="InterPro" id="IPR020904">
    <property type="entry name" value="Sc_DH/Rdtase_CS"/>
</dbReference>
<accession>A0A317E824</accession>
<dbReference type="SUPFAM" id="SSF51735">
    <property type="entry name" value="NAD(P)-binding Rossmann-fold domains"/>
    <property type="match status" value="1"/>
</dbReference>
<evidence type="ECO:0000313" key="3">
    <source>
        <dbReference type="EMBL" id="PWR22831.1"/>
    </source>
</evidence>
<protein>
    <submittedName>
        <fullName evidence="3">2-deoxy-D-gluconate 3-dehydrogenase</fullName>
    </submittedName>
</protein>
<dbReference type="GO" id="GO:0048038">
    <property type="term" value="F:quinone binding"/>
    <property type="evidence" value="ECO:0007669"/>
    <property type="project" value="TreeGrafter"/>
</dbReference>
<keyword evidence="4" id="KW-1185">Reference proteome</keyword>
<dbReference type="InterPro" id="IPR002347">
    <property type="entry name" value="SDR_fam"/>
</dbReference>
<dbReference type="OrthoDB" id="9796652at2"/>
<dbReference type="PRINTS" id="PR00081">
    <property type="entry name" value="GDHRDH"/>
</dbReference>
<dbReference type="PROSITE" id="PS00061">
    <property type="entry name" value="ADH_SHORT"/>
    <property type="match status" value="1"/>
</dbReference>
<dbReference type="Proteomes" id="UP000245461">
    <property type="component" value="Unassembled WGS sequence"/>
</dbReference>
<reference evidence="3 4" key="1">
    <citation type="submission" date="2018-05" db="EMBL/GenBank/DDBJ databases">
        <title>Zavarzinia sp. HR-AS.</title>
        <authorList>
            <person name="Lee Y."/>
            <person name="Jeon C.O."/>
        </authorList>
    </citation>
    <scope>NUCLEOTIDE SEQUENCE [LARGE SCALE GENOMIC DNA]</scope>
    <source>
        <strain evidence="3 4">HR-AS</strain>
    </source>
</reference>
<keyword evidence="2" id="KW-0560">Oxidoreductase</keyword>
<organism evidence="3 4">
    <name type="scientific">Zavarzinia aquatilis</name>
    <dbReference type="NCBI Taxonomy" id="2211142"/>
    <lineage>
        <taxon>Bacteria</taxon>
        <taxon>Pseudomonadati</taxon>
        <taxon>Pseudomonadota</taxon>
        <taxon>Alphaproteobacteria</taxon>
        <taxon>Rhodospirillales</taxon>
        <taxon>Zavarziniaceae</taxon>
        <taxon>Zavarzinia</taxon>
    </lineage>
</organism>
<comment type="caution">
    <text evidence="3">The sequence shown here is derived from an EMBL/GenBank/DDBJ whole genome shotgun (WGS) entry which is preliminary data.</text>
</comment>
<gene>
    <name evidence="3" type="ORF">DKG74_10420</name>
</gene>
<dbReference type="InterPro" id="IPR036291">
    <property type="entry name" value="NAD(P)-bd_dom_sf"/>
</dbReference>
<dbReference type="AlphaFoldDB" id="A0A317E824"/>
<evidence type="ECO:0000256" key="1">
    <source>
        <dbReference type="ARBA" id="ARBA00006484"/>
    </source>
</evidence>
<name>A0A317E824_9PROT</name>
<dbReference type="Gene3D" id="3.40.50.720">
    <property type="entry name" value="NAD(P)-binding Rossmann-like Domain"/>
    <property type="match status" value="1"/>
</dbReference>
<sequence length="256" mass="26513">MAFAAFDLTGKVVLVTGGNSGIGFGFAEGCARAGADIAIWGTNVAKTEAAVERLSAHGTRVAGFAVSVDDEAAVADGFARTVDAFGRVDTCFANAGVIGGAASFMQLGLDEWRRVMAVNLDGAFLTLREAARHMTLRGGGGSLVVTASVAGLEGAARSEHYGASKGAVVSMMRGIAAELGRDGVRCNAVLPGWVESDMTGAIFANPRFQDKVLPRVPVRRWGRPEDFAGIAIYLASDASSFHTGDCIVIDGGYTIF</sequence>
<dbReference type="PANTHER" id="PTHR42760">
    <property type="entry name" value="SHORT-CHAIN DEHYDROGENASES/REDUCTASES FAMILY MEMBER"/>
    <property type="match status" value="1"/>
</dbReference>
<dbReference type="GO" id="GO:0006633">
    <property type="term" value="P:fatty acid biosynthetic process"/>
    <property type="evidence" value="ECO:0007669"/>
    <property type="project" value="TreeGrafter"/>
</dbReference>
<dbReference type="RefSeq" id="WP_109905438.1">
    <property type="nucleotide sequence ID" value="NZ_QGLE01000005.1"/>
</dbReference>
<dbReference type="PANTHER" id="PTHR42760:SF133">
    <property type="entry name" value="3-OXOACYL-[ACYL-CARRIER-PROTEIN] REDUCTASE"/>
    <property type="match status" value="1"/>
</dbReference>
<proteinExistence type="inferred from homology"/>
<dbReference type="Pfam" id="PF13561">
    <property type="entry name" value="adh_short_C2"/>
    <property type="match status" value="1"/>
</dbReference>
<comment type="similarity">
    <text evidence="1">Belongs to the short-chain dehydrogenases/reductases (SDR) family.</text>
</comment>
<evidence type="ECO:0000256" key="2">
    <source>
        <dbReference type="ARBA" id="ARBA00023002"/>
    </source>
</evidence>
<dbReference type="GO" id="GO:0016616">
    <property type="term" value="F:oxidoreductase activity, acting on the CH-OH group of donors, NAD or NADP as acceptor"/>
    <property type="evidence" value="ECO:0007669"/>
    <property type="project" value="TreeGrafter"/>
</dbReference>
<evidence type="ECO:0000313" key="4">
    <source>
        <dbReference type="Proteomes" id="UP000245461"/>
    </source>
</evidence>